<gene>
    <name evidence="1" type="ORF">ALP97_01134</name>
</gene>
<organism evidence="1 2">
    <name type="scientific">Pseudomonas salomonii</name>
    <dbReference type="NCBI Taxonomy" id="191391"/>
    <lineage>
        <taxon>Bacteria</taxon>
        <taxon>Pseudomonadati</taxon>
        <taxon>Pseudomonadota</taxon>
        <taxon>Gammaproteobacteria</taxon>
        <taxon>Pseudomonadales</taxon>
        <taxon>Pseudomonadaceae</taxon>
        <taxon>Pseudomonas</taxon>
    </lineage>
</organism>
<evidence type="ECO:0000313" key="1">
    <source>
        <dbReference type="EMBL" id="RMQ86048.1"/>
    </source>
</evidence>
<comment type="caution">
    <text evidence="1">The sequence shown here is derived from an EMBL/GenBank/DDBJ whole genome shotgun (WGS) entry which is preliminary data.</text>
</comment>
<accession>A0A3M4Q6H2</accession>
<evidence type="ECO:0000313" key="2">
    <source>
        <dbReference type="Proteomes" id="UP000277179"/>
    </source>
</evidence>
<sequence length="45" mass="5127">MWELACVGAGLLANAVYQSTHLLLNDRIREQARSHMRTALSPRYI</sequence>
<dbReference type="EMBL" id="RBRL01000292">
    <property type="protein sequence ID" value="RMQ86048.1"/>
    <property type="molecule type" value="Genomic_DNA"/>
</dbReference>
<protein>
    <submittedName>
        <fullName evidence="1">Uncharacterized protein</fullName>
    </submittedName>
</protein>
<reference evidence="1 2" key="1">
    <citation type="submission" date="2018-08" db="EMBL/GenBank/DDBJ databases">
        <title>Recombination of ecologically and evolutionarily significant loci maintains genetic cohesion in the Pseudomonas syringae species complex.</title>
        <authorList>
            <person name="Dillon M."/>
            <person name="Thakur S."/>
            <person name="Almeida R.N.D."/>
            <person name="Weir B.S."/>
            <person name="Guttman D.S."/>
        </authorList>
    </citation>
    <scope>NUCLEOTIDE SEQUENCE [LARGE SCALE GENOMIC DNA]</scope>
    <source>
        <strain evidence="1 2">ICMP 11288</strain>
    </source>
</reference>
<dbReference type="Proteomes" id="UP000277179">
    <property type="component" value="Unassembled WGS sequence"/>
</dbReference>
<proteinExistence type="predicted"/>
<dbReference type="AlphaFoldDB" id="A0A3M4Q6H2"/>
<name>A0A3M4Q6H2_9PSED</name>